<reference evidence="2 3" key="1">
    <citation type="journal article" date="2009" name="Stand. Genomic Sci.">
        <title>Complete genome sequence of Stackebrandtia nassauensis type strain (LLR-40K-21).</title>
        <authorList>
            <person name="Munk C."/>
            <person name="Lapidus A."/>
            <person name="Copeland A."/>
            <person name="Jando M."/>
            <person name="Mayilraj S."/>
            <person name="Glavina Del Rio T."/>
            <person name="Nolan M."/>
            <person name="Chen F."/>
            <person name="Lucas S."/>
            <person name="Tice H."/>
            <person name="Cheng J.F."/>
            <person name="Han C."/>
            <person name="Detter J.C."/>
            <person name="Bruce D."/>
            <person name="Goodwin L."/>
            <person name="Chain P."/>
            <person name="Pitluck S."/>
            <person name="Goker M."/>
            <person name="Ovchinikova G."/>
            <person name="Pati A."/>
            <person name="Ivanova N."/>
            <person name="Mavromatis K."/>
            <person name="Chen A."/>
            <person name="Palaniappan K."/>
            <person name="Land M."/>
            <person name="Hauser L."/>
            <person name="Chang Y.J."/>
            <person name="Jeffries C.D."/>
            <person name="Bristow J."/>
            <person name="Eisen J.A."/>
            <person name="Markowitz V."/>
            <person name="Hugenholtz P."/>
            <person name="Kyrpides N.C."/>
            <person name="Klenk H.P."/>
        </authorList>
    </citation>
    <scope>NUCLEOTIDE SEQUENCE [LARGE SCALE GENOMIC DNA]</scope>
    <source>
        <strain evidence="3">DSM 44728 / CIP 108903 / NRRL B-16338 / NBRC 102104 / LLR-40K-21</strain>
    </source>
</reference>
<accession>D3PV05</accession>
<evidence type="ECO:0000313" key="2">
    <source>
        <dbReference type="EMBL" id="ADD45029.1"/>
    </source>
</evidence>
<organism evidence="2 3">
    <name type="scientific">Stackebrandtia nassauensis (strain DSM 44728 / CIP 108903 / NRRL B-16338 / NBRC 102104 / LLR-40K-21)</name>
    <dbReference type="NCBI Taxonomy" id="446470"/>
    <lineage>
        <taxon>Bacteria</taxon>
        <taxon>Bacillati</taxon>
        <taxon>Actinomycetota</taxon>
        <taxon>Actinomycetes</taxon>
        <taxon>Glycomycetales</taxon>
        <taxon>Glycomycetaceae</taxon>
        <taxon>Stackebrandtia</taxon>
    </lineage>
</organism>
<name>D3PV05_STANL</name>
<dbReference type="KEGG" id="sna:Snas_5397"/>
<dbReference type="AlphaFoldDB" id="D3PV05"/>
<proteinExistence type="predicted"/>
<keyword evidence="3" id="KW-1185">Reference proteome</keyword>
<feature type="region of interest" description="Disordered" evidence="1">
    <location>
        <begin position="112"/>
        <end position="131"/>
    </location>
</feature>
<dbReference type="eggNOG" id="ENOG5031VHP">
    <property type="taxonomic scope" value="Bacteria"/>
</dbReference>
<dbReference type="HOGENOM" id="CLU_1926282_0_0_11"/>
<evidence type="ECO:0000256" key="1">
    <source>
        <dbReference type="SAM" id="MobiDB-lite"/>
    </source>
</evidence>
<evidence type="ECO:0000313" key="3">
    <source>
        <dbReference type="Proteomes" id="UP000000844"/>
    </source>
</evidence>
<gene>
    <name evidence="2" type="ordered locus">Snas_5397</name>
</gene>
<dbReference type="Proteomes" id="UP000000844">
    <property type="component" value="Chromosome"/>
</dbReference>
<protein>
    <submittedName>
        <fullName evidence="2">Protein TolA</fullName>
    </submittedName>
</protein>
<dbReference type="RefSeq" id="WP_013020600.1">
    <property type="nucleotide sequence ID" value="NC_013947.1"/>
</dbReference>
<dbReference type="EMBL" id="CP001778">
    <property type="protein sequence ID" value="ADD45029.1"/>
    <property type="molecule type" value="Genomic_DNA"/>
</dbReference>
<sequence length="131" mass="14155">MGTQKNGTVRAQGLRLARQKKKERLEAILRRERDVEAAVAAFHEHRLRAEQVMEVANERAQKVLADGRKRAADDERAASAAIGALAALGETRESIAELTGVSLTAVRQALASCEESQSHEAPPGGGDSSWR</sequence>